<dbReference type="GO" id="GO:0005739">
    <property type="term" value="C:mitochondrion"/>
    <property type="evidence" value="ECO:0007669"/>
    <property type="project" value="TreeGrafter"/>
</dbReference>
<dbReference type="GO" id="GO:0005829">
    <property type="term" value="C:cytosol"/>
    <property type="evidence" value="ECO:0007669"/>
    <property type="project" value="TreeGrafter"/>
</dbReference>
<accession>A0A4W5RIK4</accession>
<dbReference type="InterPro" id="IPR036565">
    <property type="entry name" value="Mur-like_cat_sf"/>
</dbReference>
<evidence type="ECO:0000313" key="6">
    <source>
        <dbReference type="Proteomes" id="UP000314982"/>
    </source>
</evidence>
<dbReference type="InterPro" id="IPR001645">
    <property type="entry name" value="Folylpolyglutamate_synth"/>
</dbReference>
<evidence type="ECO:0000256" key="4">
    <source>
        <dbReference type="ARBA" id="ARBA00022840"/>
    </source>
</evidence>
<dbReference type="AlphaFoldDB" id="A0A4W5RIK4"/>
<dbReference type="SUPFAM" id="SSF53623">
    <property type="entry name" value="MurD-like peptide ligases, catalytic domain"/>
    <property type="match status" value="1"/>
</dbReference>
<dbReference type="GO" id="GO:0005524">
    <property type="term" value="F:ATP binding"/>
    <property type="evidence" value="ECO:0007669"/>
    <property type="project" value="UniProtKB-KW"/>
</dbReference>
<keyword evidence="6" id="KW-1185">Reference proteome</keyword>
<dbReference type="Proteomes" id="UP000314982">
    <property type="component" value="Unassembled WGS sequence"/>
</dbReference>
<comment type="similarity">
    <text evidence="1">Belongs to the folylpolyglutamate synthase family.</text>
</comment>
<evidence type="ECO:0000256" key="1">
    <source>
        <dbReference type="ARBA" id="ARBA00008276"/>
    </source>
</evidence>
<reference evidence="5" key="2">
    <citation type="submission" date="2025-08" db="UniProtKB">
        <authorList>
            <consortium name="Ensembl"/>
        </authorList>
    </citation>
    <scope>IDENTIFICATION</scope>
</reference>
<dbReference type="PANTHER" id="PTHR11136:SF5">
    <property type="entry name" value="FOLYLPOLYGLUTAMATE SYNTHASE, MITOCHONDRIAL"/>
    <property type="match status" value="1"/>
</dbReference>
<dbReference type="PANTHER" id="PTHR11136">
    <property type="entry name" value="FOLYLPOLYGLUTAMATE SYNTHASE-RELATED"/>
    <property type="match status" value="1"/>
</dbReference>
<protein>
    <submittedName>
        <fullName evidence="5">Uncharacterized protein</fullName>
    </submittedName>
</protein>
<organism evidence="5 6">
    <name type="scientific">Hucho hucho</name>
    <name type="common">huchen</name>
    <dbReference type="NCBI Taxonomy" id="62062"/>
    <lineage>
        <taxon>Eukaryota</taxon>
        <taxon>Metazoa</taxon>
        <taxon>Chordata</taxon>
        <taxon>Craniata</taxon>
        <taxon>Vertebrata</taxon>
        <taxon>Euteleostomi</taxon>
        <taxon>Actinopterygii</taxon>
        <taxon>Neopterygii</taxon>
        <taxon>Teleostei</taxon>
        <taxon>Protacanthopterygii</taxon>
        <taxon>Salmoniformes</taxon>
        <taxon>Salmonidae</taxon>
        <taxon>Salmoninae</taxon>
        <taxon>Hucho</taxon>
    </lineage>
</organism>
<keyword evidence="2" id="KW-0436">Ligase</keyword>
<dbReference type="STRING" id="62062.ENSHHUP00000085788"/>
<dbReference type="GO" id="GO:0004326">
    <property type="term" value="F:tetrahydrofolylpolyglutamate synthase activity"/>
    <property type="evidence" value="ECO:0007669"/>
    <property type="project" value="InterPro"/>
</dbReference>
<proteinExistence type="inferred from homology"/>
<evidence type="ECO:0000256" key="3">
    <source>
        <dbReference type="ARBA" id="ARBA00022741"/>
    </source>
</evidence>
<reference evidence="5" key="3">
    <citation type="submission" date="2025-09" db="UniProtKB">
        <authorList>
            <consortium name="Ensembl"/>
        </authorList>
    </citation>
    <scope>IDENTIFICATION</scope>
</reference>
<keyword evidence="3" id="KW-0547">Nucleotide-binding</keyword>
<dbReference type="Gene3D" id="3.40.1190.10">
    <property type="entry name" value="Mur-like, catalytic domain"/>
    <property type="match status" value="1"/>
</dbReference>
<sequence length="95" mass="11140">HIVFSVNCSSPHLVQVRERIRINGKPIGKKLFTKYFWQVYGRLYETKDTYGGSKPAYFRFLTILAFHVFLQEKVGRYYQCTTSLISGPVFPSYFC</sequence>
<name>A0A4W5RIK4_9TELE</name>
<evidence type="ECO:0000256" key="2">
    <source>
        <dbReference type="ARBA" id="ARBA00022598"/>
    </source>
</evidence>
<dbReference type="GeneTree" id="ENSGT00390000016526"/>
<reference evidence="6" key="1">
    <citation type="submission" date="2018-06" db="EMBL/GenBank/DDBJ databases">
        <title>Genome assembly of Danube salmon.</title>
        <authorList>
            <person name="Macqueen D.J."/>
            <person name="Gundappa M.K."/>
        </authorList>
    </citation>
    <scope>NUCLEOTIDE SEQUENCE [LARGE SCALE GENOMIC DNA]</scope>
</reference>
<keyword evidence="4" id="KW-0067">ATP-binding</keyword>
<dbReference type="Ensembl" id="ENSHHUT00000088467.1">
    <property type="protein sequence ID" value="ENSHHUP00000085788.1"/>
    <property type="gene ID" value="ENSHHUG00000049667.1"/>
</dbReference>
<evidence type="ECO:0000313" key="5">
    <source>
        <dbReference type="Ensembl" id="ENSHHUP00000085788.1"/>
    </source>
</evidence>